<dbReference type="EMBL" id="JAUEPT010000122">
    <property type="protein sequence ID" value="KAK0431127.1"/>
    <property type="molecule type" value="Genomic_DNA"/>
</dbReference>
<name>A0AA39IX23_9AGAR</name>
<dbReference type="AlphaFoldDB" id="A0AA39IX23"/>
<comment type="caution">
    <text evidence="1">The sequence shown here is derived from an EMBL/GenBank/DDBJ whole genome shotgun (WGS) entry which is preliminary data.</text>
</comment>
<evidence type="ECO:0000313" key="1">
    <source>
        <dbReference type="EMBL" id="KAK0431127.1"/>
    </source>
</evidence>
<protein>
    <submittedName>
        <fullName evidence="1">Uncharacterized protein</fullName>
    </submittedName>
</protein>
<organism evidence="1 2">
    <name type="scientific">Armillaria borealis</name>
    <dbReference type="NCBI Taxonomy" id="47425"/>
    <lineage>
        <taxon>Eukaryota</taxon>
        <taxon>Fungi</taxon>
        <taxon>Dikarya</taxon>
        <taxon>Basidiomycota</taxon>
        <taxon>Agaricomycotina</taxon>
        <taxon>Agaricomycetes</taxon>
        <taxon>Agaricomycetidae</taxon>
        <taxon>Agaricales</taxon>
        <taxon>Marasmiineae</taxon>
        <taxon>Physalacriaceae</taxon>
        <taxon>Armillaria</taxon>
    </lineage>
</organism>
<dbReference type="Proteomes" id="UP001175226">
    <property type="component" value="Unassembled WGS sequence"/>
</dbReference>
<proteinExistence type="predicted"/>
<accession>A0AA39IX23</accession>
<reference evidence="1" key="1">
    <citation type="submission" date="2023-06" db="EMBL/GenBank/DDBJ databases">
        <authorList>
            <consortium name="Lawrence Berkeley National Laboratory"/>
            <person name="Ahrendt S."/>
            <person name="Sahu N."/>
            <person name="Indic B."/>
            <person name="Wong-Bajracharya J."/>
            <person name="Merenyi Z."/>
            <person name="Ke H.-M."/>
            <person name="Monk M."/>
            <person name="Kocsube S."/>
            <person name="Drula E."/>
            <person name="Lipzen A."/>
            <person name="Balint B."/>
            <person name="Henrissat B."/>
            <person name="Andreopoulos B."/>
            <person name="Martin F.M."/>
            <person name="Harder C.B."/>
            <person name="Rigling D."/>
            <person name="Ford K.L."/>
            <person name="Foster G.D."/>
            <person name="Pangilinan J."/>
            <person name="Papanicolaou A."/>
            <person name="Barry K."/>
            <person name="LaButti K."/>
            <person name="Viragh M."/>
            <person name="Koriabine M."/>
            <person name="Yan M."/>
            <person name="Riley R."/>
            <person name="Champramary S."/>
            <person name="Plett K.L."/>
            <person name="Tsai I.J."/>
            <person name="Slot J."/>
            <person name="Sipos G."/>
            <person name="Plett J."/>
            <person name="Nagy L.G."/>
            <person name="Grigoriev I.V."/>
        </authorList>
    </citation>
    <scope>NUCLEOTIDE SEQUENCE</scope>
    <source>
        <strain evidence="1">FPL87.14</strain>
    </source>
</reference>
<sequence length="362" mass="40437">MIFAGDFAQLPPIQGENASLYGQKIGEKSSSERSQEQAMGKSLWHQITTVKQQSSEDSKLRTALENLRYNACTQKDIAFWETRVISMMDGKASVSDDNFHNVSVITSWNIHKDEANLLGQTLTDFYSDDSLCKVPKQPDEDSNERWDRCKLIYLKEITNEFQHAFWNQPPSSTDLKIPGKLSLCVELGITKGQEGTVYVWQSSQGSKGQCVLDTLFVLLLNPPAPVQFNGLPLNVVPLVPTKNRVSVNLPEQVEVLPNFAMTDYASQGKTHAFNVVDLHKCKSHQSMYTCLSCSASAEGTLILQGLSKGMRQNITKGASGALRQEFCELELLDEITALRFEGNLRHVLYTMQTAFSTEMEPV</sequence>
<evidence type="ECO:0000313" key="2">
    <source>
        <dbReference type="Proteomes" id="UP001175226"/>
    </source>
</evidence>
<keyword evidence="2" id="KW-1185">Reference proteome</keyword>
<gene>
    <name evidence="1" type="ORF">EV421DRAFT_1893412</name>
</gene>